<evidence type="ECO:0000256" key="9">
    <source>
        <dbReference type="PROSITE-ProRule" id="PRU00076"/>
    </source>
</evidence>
<evidence type="ECO:0000256" key="2">
    <source>
        <dbReference type="ARBA" id="ARBA00022473"/>
    </source>
</evidence>
<feature type="compositionally biased region" description="Basic and acidic residues" evidence="11">
    <location>
        <begin position="1327"/>
        <end position="1340"/>
    </location>
</feature>
<keyword evidence="5 12" id="KW-0732">Signal</keyword>
<dbReference type="InterPro" id="IPR000372">
    <property type="entry name" value="LRRNT"/>
</dbReference>
<feature type="region of interest" description="Disordered" evidence="11">
    <location>
        <begin position="1327"/>
        <end position="1360"/>
    </location>
</feature>
<dbReference type="SMART" id="SM00013">
    <property type="entry name" value="LRRNT"/>
    <property type="match status" value="4"/>
</dbReference>
<dbReference type="InterPro" id="IPR032675">
    <property type="entry name" value="LRR_dom_sf"/>
</dbReference>
<dbReference type="SMART" id="SM00369">
    <property type="entry name" value="LRR_TYP"/>
    <property type="match status" value="18"/>
</dbReference>
<comment type="caution">
    <text evidence="9">Lacks conserved residue(s) required for the propagation of feature annotation.</text>
</comment>
<dbReference type="InterPro" id="IPR001611">
    <property type="entry name" value="Leu-rich_rpt"/>
</dbReference>
<dbReference type="InterPro" id="IPR001791">
    <property type="entry name" value="Laminin_G"/>
</dbReference>
<dbReference type="Gene3D" id="2.10.25.10">
    <property type="entry name" value="Laminin"/>
    <property type="match status" value="1"/>
</dbReference>
<keyword evidence="9" id="KW-0245">EGF-like domain</keyword>
<evidence type="ECO:0000313" key="15">
    <source>
        <dbReference type="EMBL" id="KAL3095408.1"/>
    </source>
</evidence>
<dbReference type="SUPFAM" id="SSF49899">
    <property type="entry name" value="Concanavalin A-like lectins/glucanases"/>
    <property type="match status" value="1"/>
</dbReference>
<keyword evidence="4" id="KW-0433">Leucine-rich repeat</keyword>
<dbReference type="InterPro" id="IPR013320">
    <property type="entry name" value="ConA-like_dom_sf"/>
</dbReference>
<evidence type="ECO:0000256" key="6">
    <source>
        <dbReference type="ARBA" id="ARBA00022737"/>
    </source>
</evidence>
<dbReference type="Gene3D" id="2.60.120.200">
    <property type="match status" value="1"/>
</dbReference>
<evidence type="ECO:0000256" key="12">
    <source>
        <dbReference type="SAM" id="SignalP"/>
    </source>
</evidence>
<dbReference type="Pfam" id="PF01463">
    <property type="entry name" value="LRRCT"/>
    <property type="match status" value="3"/>
</dbReference>
<dbReference type="GO" id="GO:0005576">
    <property type="term" value="C:extracellular region"/>
    <property type="evidence" value="ECO:0007669"/>
    <property type="project" value="UniProtKB-SubCell"/>
</dbReference>
<proteinExistence type="predicted"/>
<evidence type="ECO:0000256" key="5">
    <source>
        <dbReference type="ARBA" id="ARBA00022729"/>
    </source>
</evidence>
<feature type="chain" id="PRO_5044878912" evidence="12">
    <location>
        <begin position="40"/>
        <end position="1440"/>
    </location>
</feature>
<dbReference type="SMART" id="SM00364">
    <property type="entry name" value="LRR_BAC"/>
    <property type="match status" value="5"/>
</dbReference>
<dbReference type="Gene3D" id="3.80.10.10">
    <property type="entry name" value="Ribonuclease Inhibitor"/>
    <property type="match status" value="5"/>
</dbReference>
<dbReference type="GO" id="GO:0007399">
    <property type="term" value="P:nervous system development"/>
    <property type="evidence" value="ECO:0007669"/>
    <property type="project" value="UniProtKB-ARBA"/>
</dbReference>
<reference evidence="15 16" key="1">
    <citation type="submission" date="2024-10" db="EMBL/GenBank/DDBJ databases">
        <authorList>
            <person name="Kim D."/>
        </authorList>
    </citation>
    <scope>NUCLEOTIDE SEQUENCE [LARGE SCALE GENOMIC DNA]</scope>
    <source>
        <strain evidence="15">Taebaek</strain>
    </source>
</reference>
<dbReference type="CDD" id="cd00110">
    <property type="entry name" value="LamG"/>
    <property type="match status" value="1"/>
</dbReference>
<dbReference type="PROSITE" id="PS01186">
    <property type="entry name" value="EGF_2"/>
    <property type="match status" value="1"/>
</dbReference>
<evidence type="ECO:0000256" key="4">
    <source>
        <dbReference type="ARBA" id="ARBA00022614"/>
    </source>
</evidence>
<protein>
    <submittedName>
        <fullName evidence="15">Uncharacterized protein</fullName>
    </submittedName>
</protein>
<comment type="subcellular location">
    <subcellularLocation>
        <location evidence="1">Secreted</location>
    </subcellularLocation>
</comment>
<dbReference type="Proteomes" id="UP001620645">
    <property type="component" value="Unassembled WGS sequence"/>
</dbReference>
<keyword evidence="6" id="KW-0677">Repeat</keyword>
<keyword evidence="2" id="KW-0217">Developmental protein</keyword>
<dbReference type="FunFam" id="3.80.10.10:FF:000002">
    <property type="entry name" value="Slit guidance ligand 2"/>
    <property type="match status" value="1"/>
</dbReference>
<dbReference type="InterPro" id="IPR000483">
    <property type="entry name" value="Cys-rich_flank_reg_C"/>
</dbReference>
<dbReference type="SMART" id="SM00181">
    <property type="entry name" value="EGF"/>
    <property type="match status" value="1"/>
</dbReference>
<keyword evidence="8" id="KW-0325">Glycoprotein</keyword>
<feature type="domain" description="Laminin G" evidence="13">
    <location>
        <begin position="1107"/>
        <end position="1295"/>
    </location>
</feature>
<evidence type="ECO:0000256" key="7">
    <source>
        <dbReference type="ARBA" id="ARBA00023157"/>
    </source>
</evidence>
<feature type="disulfide bond" evidence="9">
    <location>
        <begin position="996"/>
        <end position="1005"/>
    </location>
</feature>
<evidence type="ECO:0000259" key="13">
    <source>
        <dbReference type="PROSITE" id="PS50025"/>
    </source>
</evidence>
<organism evidence="15 16">
    <name type="scientific">Heterodera schachtii</name>
    <name type="common">Sugarbeet cyst nematode worm</name>
    <name type="synonym">Tylenchus schachtii</name>
    <dbReference type="NCBI Taxonomy" id="97005"/>
    <lineage>
        <taxon>Eukaryota</taxon>
        <taxon>Metazoa</taxon>
        <taxon>Ecdysozoa</taxon>
        <taxon>Nematoda</taxon>
        <taxon>Chromadorea</taxon>
        <taxon>Rhabditida</taxon>
        <taxon>Tylenchina</taxon>
        <taxon>Tylenchomorpha</taxon>
        <taxon>Tylenchoidea</taxon>
        <taxon>Heteroderidae</taxon>
        <taxon>Heteroderinae</taxon>
        <taxon>Heterodera</taxon>
    </lineage>
</organism>
<dbReference type="Pfam" id="PF13855">
    <property type="entry name" value="LRR_8"/>
    <property type="match status" value="5"/>
</dbReference>
<comment type="caution">
    <text evidence="15">The sequence shown here is derived from an EMBL/GenBank/DDBJ whole genome shotgun (WGS) entry which is preliminary data.</text>
</comment>
<dbReference type="SMART" id="SM00082">
    <property type="entry name" value="LRRCT"/>
    <property type="match status" value="4"/>
</dbReference>
<dbReference type="FunFam" id="3.80.10.10:FF:000032">
    <property type="entry name" value="Slit homolog 2 (Drosophila)"/>
    <property type="match status" value="1"/>
</dbReference>
<dbReference type="PROSITE" id="PS50026">
    <property type="entry name" value="EGF_3"/>
    <property type="match status" value="1"/>
</dbReference>
<sequence length="1440" mass="160497">MSSVVPSFLPPLVLLRLPFRLPLLHSLFLLLLLPLFSDQLLPLNSSSPADSPRCPSRCSCAHSTVICAGLALSHVPKEIPPGTTRLDLQENRIRQIRLGDFDGLNALRTLHIGDNSIEQIEKGSLDALTSLERLRLSRNKIRTLPEGVFSHNKRLRRLDLSENALWSLSAEHLAGPDHLASLQLDHNQLQCVDPLALTQWHSLESLSLASNALSTLSPLDLMALPNLRTLRLSDNPWHCDCRLRWLKRLKIAPQIRCYRPTHLFGRPLNQISSQQLKCSGLEKRASGGGRKCRDTERCPPGCVCTESAPDAVVVDCHDRLLRAVPQRLPPNTVELRLEQNRISRLENDSFSHVPNLIRLDLSKNAIERVEPAAFAGLGRLSSLMLFSNNLTDLPERVFDGIGNSLQVLLMNGNQLECLRNEVFRGLNQLKLLSLYDNKIRSISQATFAPFARSLQTLHLARNPLICDCNLVWMALLLVDRPVETSGARCHSPKRVAQRRIATLSADRFRCVGSERLVTQRAGQCEVDRECPEECQCRGTTVDCSSLHLSSLPAAFPRFTTSLLLRSNRLSPRGSLLPNADLPNLVHLDLSDNQINALPPDFLSSVPSLRELDLSENSLRQFSAHSLGPSALNLITLQLDGNALRCVPLGQFPSLRSLSLRQNPLNSLDGPVFEQLELLGLDGSARFICDCQLRPLIRRLRKMGKIWTNEWEEEEFGGPRCAEPENLRGKGLSELEEDELICQDGIPGGQCSTEGEFCPSGCSCVRPSSASSSVAVVPPLLVVRCSGLGLSRVPIGIPEDTTELFLDNNRIEHLSGDSLARFPQLIKLDLSHNLLRHIRSGTFVPLSVLSTLILAFNRIQCLHNGAFDGLSQLRVLSLHQNDLSQLSEATFVPLLANLSHIALSANPFWCDCQMNWAIRWVRSKFIEPGIAKCEGPPQRKGFLLLSADPLLMECPSSSSSSPPISVLSKCRPCLDRSLCGNLALCHSLENGKFRCECPLGFHGTFCEHPMENYDTKNEGKCENKTATQSFELIGEKLTGERKTGAEQRGEEKKNIEVMEEKKGRVERQKEEDNSQFEMENLFTDDAELTMPRKGCPFAFTGINCTERRAIGLSRPNAFVQLSEWRAKTEENGGREVALLIRSKQRSGVLLFAGDPSSAFVLLELVHGRLRAAVRLAPVNSPPAQLFSLTNVDDGLPHSVRFRLHGRRLLLLLDSLPILSTFNAGPVQLFPVNSVPLFIGGIPIELGRRSLINFCLSDISSIRGCFMDIRVNGRPFDLNLAVLSDGQSPISASSFGCSEAVDLCAGRKCEGKRKKCQMDEKENEGWKCVKEEENEEKKEEKQHNRKRTETKREQREGRKCSRGREMMKREAFWIGEKCSFVHSLPSCLGNCAGNDGDCCVPLQKRKRRVRMICGEGKEAEERWRMVEVPRKCGCLASECRQR</sequence>
<dbReference type="PANTHER" id="PTHR24369">
    <property type="entry name" value="ANTIGEN BSP, PUTATIVE-RELATED"/>
    <property type="match status" value="1"/>
</dbReference>
<evidence type="ECO:0000256" key="8">
    <source>
        <dbReference type="ARBA" id="ARBA00023180"/>
    </source>
</evidence>
<keyword evidence="7 9" id="KW-1015">Disulfide bond</keyword>
<dbReference type="InterPro" id="IPR050541">
    <property type="entry name" value="LRR_TM_domain-containing"/>
</dbReference>
<dbReference type="SUPFAM" id="SSF52058">
    <property type="entry name" value="L domain-like"/>
    <property type="match status" value="3"/>
</dbReference>
<keyword evidence="10" id="KW-0175">Coiled coil</keyword>
<dbReference type="PROSITE" id="PS50025">
    <property type="entry name" value="LAM_G_DOMAIN"/>
    <property type="match status" value="1"/>
</dbReference>
<dbReference type="PROSITE" id="PS51450">
    <property type="entry name" value="LRR"/>
    <property type="match status" value="5"/>
</dbReference>
<keyword evidence="16" id="KW-1185">Reference proteome</keyword>
<feature type="coiled-coil region" evidence="10">
    <location>
        <begin position="1047"/>
        <end position="1074"/>
    </location>
</feature>
<dbReference type="SMART" id="SM00282">
    <property type="entry name" value="LamG"/>
    <property type="match status" value="1"/>
</dbReference>
<feature type="domain" description="EGF-like" evidence="14">
    <location>
        <begin position="970"/>
        <end position="1006"/>
    </location>
</feature>
<dbReference type="PROSITE" id="PS00022">
    <property type="entry name" value="EGF_1"/>
    <property type="match status" value="1"/>
</dbReference>
<dbReference type="PANTHER" id="PTHR24369:SF196">
    <property type="entry name" value="RETICULON 4 RECEPTOR LIKE 1"/>
    <property type="match status" value="1"/>
</dbReference>
<evidence type="ECO:0000256" key="11">
    <source>
        <dbReference type="SAM" id="MobiDB-lite"/>
    </source>
</evidence>
<dbReference type="EMBL" id="JBICCN010000083">
    <property type="protein sequence ID" value="KAL3095408.1"/>
    <property type="molecule type" value="Genomic_DNA"/>
</dbReference>
<dbReference type="InterPro" id="IPR000742">
    <property type="entry name" value="EGF"/>
</dbReference>
<feature type="compositionally biased region" description="Basic and acidic residues" evidence="11">
    <location>
        <begin position="1348"/>
        <end position="1360"/>
    </location>
</feature>
<evidence type="ECO:0000256" key="3">
    <source>
        <dbReference type="ARBA" id="ARBA00022525"/>
    </source>
</evidence>
<feature type="signal peptide" evidence="12">
    <location>
        <begin position="1"/>
        <end position="39"/>
    </location>
</feature>
<dbReference type="Pfam" id="PF02210">
    <property type="entry name" value="Laminin_G_2"/>
    <property type="match status" value="1"/>
</dbReference>
<accession>A0ABD2JYB9</accession>
<name>A0ABD2JYB9_HETSC</name>
<evidence type="ECO:0000313" key="16">
    <source>
        <dbReference type="Proteomes" id="UP001620645"/>
    </source>
</evidence>
<evidence type="ECO:0000256" key="1">
    <source>
        <dbReference type="ARBA" id="ARBA00004613"/>
    </source>
</evidence>
<gene>
    <name evidence="15" type="ORF">niasHS_007507</name>
</gene>
<dbReference type="InterPro" id="IPR003591">
    <property type="entry name" value="Leu-rich_rpt_typical-subtyp"/>
</dbReference>
<evidence type="ECO:0000259" key="14">
    <source>
        <dbReference type="PROSITE" id="PS50026"/>
    </source>
</evidence>
<keyword evidence="3" id="KW-0964">Secreted</keyword>
<dbReference type="CDD" id="cd00054">
    <property type="entry name" value="EGF_CA"/>
    <property type="match status" value="1"/>
</dbReference>
<dbReference type="SMART" id="SM00365">
    <property type="entry name" value="LRR_SD22"/>
    <property type="match status" value="10"/>
</dbReference>
<evidence type="ECO:0000256" key="10">
    <source>
        <dbReference type="SAM" id="Coils"/>
    </source>
</evidence>